<reference evidence="2" key="1">
    <citation type="submission" date="2019-11" db="EMBL/GenBank/DDBJ databases">
        <authorList>
            <person name="Liu Y."/>
            <person name="Hou J."/>
            <person name="Li T.-Q."/>
            <person name="Guan C.-H."/>
            <person name="Wu X."/>
            <person name="Wu H.-Z."/>
            <person name="Ling F."/>
            <person name="Zhang R."/>
            <person name="Shi X.-G."/>
            <person name="Ren J.-P."/>
            <person name="Chen E.-F."/>
            <person name="Sun J.-M."/>
        </authorList>
    </citation>
    <scope>NUCLEOTIDE SEQUENCE</scope>
    <source>
        <strain evidence="2">Adult_tree_wgs_1</strain>
        <tissue evidence="2">Leaves</tissue>
    </source>
</reference>
<dbReference type="AlphaFoldDB" id="A0A834HHM1"/>
<name>A0A834HHM1_RHOSS</name>
<sequence length="202" mass="21648">MYEPHYRVHNHNRSRRGRANAASCILATLFLLFLAAAAAAVSFVLFKPKDPKIAVTAVQFPKFSVSNGTFNLTFFQFVSVTNPNRDSFTHYDSSLQLVYSGSQVGVVAIPAGEIGGGRTQRMSAKFDVEEYPVAGEGGGGGVEAVSEGGGGGWAAGTMEIETRMKLVGRVRVMKVFMHKVESRARCSVGIRVSDGSVLGLHC</sequence>
<keyword evidence="1" id="KW-0472">Membrane</keyword>
<keyword evidence="1" id="KW-1133">Transmembrane helix</keyword>
<evidence type="ECO:0000256" key="1">
    <source>
        <dbReference type="SAM" id="Phobius"/>
    </source>
</evidence>
<accession>A0A834HHM1</accession>
<evidence type="ECO:0000313" key="2">
    <source>
        <dbReference type="EMBL" id="KAF7154636.1"/>
    </source>
</evidence>
<dbReference type="EMBL" id="WJXA01000001">
    <property type="protein sequence ID" value="KAF7154636.1"/>
    <property type="molecule type" value="Genomic_DNA"/>
</dbReference>
<evidence type="ECO:0008006" key="4">
    <source>
        <dbReference type="Google" id="ProtNLM"/>
    </source>
</evidence>
<evidence type="ECO:0000313" key="3">
    <source>
        <dbReference type="Proteomes" id="UP000626092"/>
    </source>
</evidence>
<comment type="caution">
    <text evidence="2">The sequence shown here is derived from an EMBL/GenBank/DDBJ whole genome shotgun (WGS) entry which is preliminary data.</text>
</comment>
<organism evidence="2 3">
    <name type="scientific">Rhododendron simsii</name>
    <name type="common">Sims's rhododendron</name>
    <dbReference type="NCBI Taxonomy" id="118357"/>
    <lineage>
        <taxon>Eukaryota</taxon>
        <taxon>Viridiplantae</taxon>
        <taxon>Streptophyta</taxon>
        <taxon>Embryophyta</taxon>
        <taxon>Tracheophyta</taxon>
        <taxon>Spermatophyta</taxon>
        <taxon>Magnoliopsida</taxon>
        <taxon>eudicotyledons</taxon>
        <taxon>Gunneridae</taxon>
        <taxon>Pentapetalae</taxon>
        <taxon>asterids</taxon>
        <taxon>Ericales</taxon>
        <taxon>Ericaceae</taxon>
        <taxon>Ericoideae</taxon>
        <taxon>Rhodoreae</taxon>
        <taxon>Rhododendron</taxon>
    </lineage>
</organism>
<gene>
    <name evidence="2" type="ORF">RHSIM_Rhsim01G0172700</name>
</gene>
<proteinExistence type="predicted"/>
<dbReference type="PANTHER" id="PTHR31852">
    <property type="entry name" value="LATE EMBRYOGENESIS ABUNDANT (LEA) HYDROXYPROLINE-RICH GLYCOPROTEIN FAMILY"/>
    <property type="match status" value="1"/>
</dbReference>
<dbReference type="SUPFAM" id="SSF117070">
    <property type="entry name" value="LEA14-like"/>
    <property type="match status" value="1"/>
</dbReference>
<dbReference type="InterPro" id="IPR055301">
    <property type="entry name" value="Lea14-like_2"/>
</dbReference>
<dbReference type="Proteomes" id="UP000626092">
    <property type="component" value="Unassembled WGS sequence"/>
</dbReference>
<keyword evidence="1" id="KW-0812">Transmembrane</keyword>
<protein>
    <recommendedName>
        <fullName evidence="4">Late embryogenesis abundant protein LEA-2 subgroup domain-containing protein</fullName>
    </recommendedName>
</protein>
<feature type="transmembrane region" description="Helical" evidence="1">
    <location>
        <begin position="21"/>
        <end position="46"/>
    </location>
</feature>
<keyword evidence="3" id="KW-1185">Reference proteome</keyword>
<dbReference type="OrthoDB" id="685087at2759"/>